<dbReference type="Proteomes" id="UP000318509">
    <property type="component" value="Unassembled WGS sequence"/>
</dbReference>
<sequence>MRGNAVVVILVLAVGGILPGTAGAAPSSRSVGVVDFYAPTPLGTFSGLVPERFAADEFSKMLSGAAAGRFTVIPRSAMGQAEAAVGWRDGDVLHFDRLGALAQAAGADRLVVGWISHLVVVTGATGTNTPPDDSGPPMADASLVLQVFDAARGRLVAETQRSANEIGGSRAILAERTLHHALEPALLPIVGALTTP</sequence>
<protein>
    <submittedName>
        <fullName evidence="1">Uncharacterized protein</fullName>
    </submittedName>
</protein>
<dbReference type="EMBL" id="VBAK01000137">
    <property type="protein sequence ID" value="TMI88613.1"/>
    <property type="molecule type" value="Genomic_DNA"/>
</dbReference>
<comment type="caution">
    <text evidence="1">The sequence shown here is derived from an EMBL/GenBank/DDBJ whole genome shotgun (WGS) entry which is preliminary data.</text>
</comment>
<evidence type="ECO:0000313" key="2">
    <source>
        <dbReference type="Proteomes" id="UP000318509"/>
    </source>
</evidence>
<reference evidence="1 2" key="1">
    <citation type="journal article" date="2019" name="Nat. Microbiol.">
        <title>Mediterranean grassland soil C-N compound turnover is dependent on rainfall and depth, and is mediated by genomically divergent microorganisms.</title>
        <authorList>
            <person name="Diamond S."/>
            <person name="Andeer P.F."/>
            <person name="Li Z."/>
            <person name="Crits-Christoph A."/>
            <person name="Burstein D."/>
            <person name="Anantharaman K."/>
            <person name="Lane K.R."/>
            <person name="Thomas B.C."/>
            <person name="Pan C."/>
            <person name="Northen T.R."/>
            <person name="Banfield J.F."/>
        </authorList>
    </citation>
    <scope>NUCLEOTIDE SEQUENCE [LARGE SCALE GENOMIC DNA]</scope>
    <source>
        <strain evidence="1">NP_3</strain>
    </source>
</reference>
<evidence type="ECO:0000313" key="1">
    <source>
        <dbReference type="EMBL" id="TMI88613.1"/>
    </source>
</evidence>
<organism evidence="1 2">
    <name type="scientific">Candidatus Segetimicrobium genomatis</name>
    <dbReference type="NCBI Taxonomy" id="2569760"/>
    <lineage>
        <taxon>Bacteria</taxon>
        <taxon>Bacillati</taxon>
        <taxon>Candidatus Sysuimicrobiota</taxon>
        <taxon>Candidatus Sysuimicrobiia</taxon>
        <taxon>Candidatus Sysuimicrobiales</taxon>
        <taxon>Candidatus Segetimicrobiaceae</taxon>
        <taxon>Candidatus Segetimicrobium</taxon>
    </lineage>
</organism>
<gene>
    <name evidence="1" type="ORF">E6H00_11930</name>
</gene>
<name>A0A537JYJ4_9BACT</name>
<proteinExistence type="predicted"/>
<dbReference type="AlphaFoldDB" id="A0A537JYJ4"/>
<accession>A0A537JYJ4</accession>